<gene>
    <name evidence="1" type="ordered locus">Theam_1791</name>
</gene>
<dbReference type="Proteomes" id="UP000006362">
    <property type="component" value="Plasmid pTHEAM01"/>
</dbReference>
<dbReference type="AlphaFoldDB" id="E8T6S4"/>
<geneLocation type="plasmid" evidence="1 2">
    <name>pTHEAM01</name>
</geneLocation>
<dbReference type="EMBL" id="CP002445">
    <property type="protein sequence ID" value="ADU97747.1"/>
    <property type="molecule type" value="Genomic_DNA"/>
</dbReference>
<dbReference type="HOGENOM" id="CLU_606820_0_0_0"/>
<organism evidence="1 2">
    <name type="scientific">Thermovibrio ammonificans (strain DSM 15698 / JCM 12110 / HB-1)</name>
    <dbReference type="NCBI Taxonomy" id="648996"/>
    <lineage>
        <taxon>Bacteria</taxon>
        <taxon>Pseudomonadati</taxon>
        <taxon>Aquificota</taxon>
        <taxon>Aquificia</taxon>
        <taxon>Desulfurobacteriales</taxon>
        <taxon>Desulfurobacteriaceae</taxon>
        <taxon>Thermovibrio</taxon>
    </lineage>
</organism>
<evidence type="ECO:0000313" key="1">
    <source>
        <dbReference type="EMBL" id="ADU97747.1"/>
    </source>
</evidence>
<name>E8T6S4_THEA1</name>
<keyword evidence="2" id="KW-1185">Reference proteome</keyword>
<proteinExistence type="predicted"/>
<evidence type="ECO:0000313" key="2">
    <source>
        <dbReference type="Proteomes" id="UP000006362"/>
    </source>
</evidence>
<keyword evidence="1" id="KW-0614">Plasmid</keyword>
<reference evidence="1" key="1">
    <citation type="submission" date="2011-01" db="EMBL/GenBank/DDBJ databases">
        <title>Complete sequence of plasmid of Thermovibrio ammonificans HB-1.</title>
        <authorList>
            <consortium name="US DOE Joint Genome Institute"/>
            <person name="Lucas S."/>
            <person name="Copeland A."/>
            <person name="Lapidus A."/>
            <person name="Cheng J.-F."/>
            <person name="Goodwin L."/>
            <person name="Pitluck S."/>
            <person name="Davenport K."/>
            <person name="Detter J.C."/>
            <person name="Han C."/>
            <person name="Tapia R."/>
            <person name="Land M."/>
            <person name="Hauser L."/>
            <person name="Kyrpides N."/>
            <person name="Ivanova N."/>
            <person name="Ovchinnikova G."/>
            <person name="Vetriani C."/>
            <person name="Woyke T."/>
        </authorList>
    </citation>
    <scope>NUCLEOTIDE SEQUENCE [LARGE SCALE GENOMIC DNA]</scope>
    <source>
        <strain evidence="1">HB-1</strain>
        <plasmid evidence="1">pTHEAM01</plasmid>
    </source>
</reference>
<dbReference type="KEGG" id="tam:Theam_1791"/>
<sequence length="451" mass="51503">MKFSLAALKKKREKTGGKGKEGICVKVNKVCAYRNGESFRPSRERCYSLVAEDFTLKILGKPKGFAVKDPTKGTWLCWIPRSNHYPLFPFLIEFTKLKLKELKEASTALFLIDTPCGYALIKVSPRLPEVGKKVSVRIIPREEEKLFKDPQIQDVVDSFFLKPYFVFVNNERLKEILIQKVKTAQKPREVIESKLRTVEKSITVVEDLIPLIIREARKSPELVVPRELPVRAIIAAVLAVALAFGGYTYYQKKKEEEEALRARLAAQVNRPWTPSPAFKRTHLAYLFMPTSFDVLRLMKSLYPPEGYRTIYGAISEKSIKIEYETPYLVEGGRRVGDYFVLEKVLPRNPKPSWASLRGKPPSTIPTMKEVVKRYSDSIRNIKKDNIDGVRVLSAEVSVRKVLTPRKLAEELAKAAATPMDIEEIRFKLRSDGLYAFSLRAKVYGLEEGNER</sequence>
<protein>
    <submittedName>
        <fullName evidence="1">Uncharacterized protein</fullName>
    </submittedName>
</protein>
<accession>E8T6S4</accession>
<dbReference type="RefSeq" id="WP_013524951.1">
    <property type="nucleotide sequence ID" value="NC_014917.1"/>
</dbReference>